<comment type="caution">
    <text evidence="9">The sequence shown here is derived from an EMBL/GenBank/DDBJ whole genome shotgun (WGS) entry which is preliminary data.</text>
</comment>
<organism evidence="9 10">
    <name type="scientific">Paraeggerthella hongkongensis</name>
    <dbReference type="NCBI Taxonomy" id="230658"/>
    <lineage>
        <taxon>Bacteria</taxon>
        <taxon>Bacillati</taxon>
        <taxon>Actinomycetota</taxon>
        <taxon>Coriobacteriia</taxon>
        <taxon>Eggerthellales</taxon>
        <taxon>Eggerthellaceae</taxon>
        <taxon>Paraeggerthella</taxon>
    </lineage>
</organism>
<keyword evidence="4 7" id="KW-1133">Transmembrane helix</keyword>
<keyword evidence="3 7" id="KW-0812">Transmembrane</keyword>
<name>A0A3N0B0A9_9ACTN</name>
<keyword evidence="2" id="KW-1003">Cell membrane</keyword>
<dbReference type="AlphaFoldDB" id="A0A3N0B0A9"/>
<dbReference type="RefSeq" id="WP_123192789.1">
    <property type="nucleotide sequence ID" value="NZ_QICD01000026.1"/>
</dbReference>
<proteinExistence type="predicted"/>
<feature type="region of interest" description="Disordered" evidence="6">
    <location>
        <begin position="87"/>
        <end position="106"/>
    </location>
</feature>
<feature type="compositionally biased region" description="Polar residues" evidence="6">
    <location>
        <begin position="87"/>
        <end position="105"/>
    </location>
</feature>
<feature type="transmembrane region" description="Helical" evidence="7">
    <location>
        <begin position="183"/>
        <end position="201"/>
    </location>
</feature>
<accession>A0A3N0B0A9</accession>
<feature type="domain" description="Phage shock protein PspC N-terminal" evidence="8">
    <location>
        <begin position="5"/>
        <end position="62"/>
    </location>
</feature>
<evidence type="ECO:0000256" key="7">
    <source>
        <dbReference type="SAM" id="Phobius"/>
    </source>
</evidence>
<evidence type="ECO:0000256" key="4">
    <source>
        <dbReference type="ARBA" id="ARBA00022989"/>
    </source>
</evidence>
<protein>
    <recommendedName>
        <fullName evidence="8">Phage shock protein PspC N-terminal domain-containing protein</fullName>
    </recommendedName>
</protein>
<dbReference type="Pfam" id="PF04024">
    <property type="entry name" value="PspC"/>
    <property type="match status" value="1"/>
</dbReference>
<evidence type="ECO:0000259" key="8">
    <source>
        <dbReference type="Pfam" id="PF04024"/>
    </source>
</evidence>
<keyword evidence="10" id="KW-1185">Reference proteome</keyword>
<feature type="transmembrane region" description="Helical" evidence="7">
    <location>
        <begin position="12"/>
        <end position="28"/>
    </location>
</feature>
<evidence type="ECO:0000313" key="9">
    <source>
        <dbReference type="EMBL" id="RNL40553.1"/>
    </source>
</evidence>
<dbReference type="GO" id="GO:0005886">
    <property type="term" value="C:plasma membrane"/>
    <property type="evidence" value="ECO:0007669"/>
    <property type="project" value="UniProtKB-SubCell"/>
</dbReference>
<feature type="transmembrane region" description="Helical" evidence="7">
    <location>
        <begin position="241"/>
        <end position="262"/>
    </location>
</feature>
<evidence type="ECO:0000256" key="2">
    <source>
        <dbReference type="ARBA" id="ARBA00022475"/>
    </source>
</evidence>
<feature type="transmembrane region" description="Helical" evidence="7">
    <location>
        <begin position="34"/>
        <end position="59"/>
    </location>
</feature>
<comment type="subcellular location">
    <subcellularLocation>
        <location evidence="1">Cell membrane</location>
        <topology evidence="1">Single-pass membrane protein</topology>
    </subcellularLocation>
</comment>
<keyword evidence="5 7" id="KW-0472">Membrane</keyword>
<dbReference type="OrthoDB" id="7359894at2"/>
<evidence type="ECO:0000313" key="10">
    <source>
        <dbReference type="Proteomes" id="UP000278632"/>
    </source>
</evidence>
<dbReference type="InterPro" id="IPR007168">
    <property type="entry name" value="Phageshock_PspC_N"/>
</dbReference>
<dbReference type="EMBL" id="QICD01000026">
    <property type="protein sequence ID" value="RNL40553.1"/>
    <property type="molecule type" value="Genomic_DNA"/>
</dbReference>
<dbReference type="InterPro" id="IPR052027">
    <property type="entry name" value="PspC"/>
</dbReference>
<evidence type="ECO:0000256" key="3">
    <source>
        <dbReference type="ARBA" id="ARBA00022692"/>
    </source>
</evidence>
<evidence type="ECO:0000256" key="5">
    <source>
        <dbReference type="ARBA" id="ARBA00023136"/>
    </source>
</evidence>
<dbReference type="PANTHER" id="PTHR33885">
    <property type="entry name" value="PHAGE SHOCK PROTEIN C"/>
    <property type="match status" value="1"/>
</dbReference>
<dbReference type="PANTHER" id="PTHR33885:SF3">
    <property type="entry name" value="PHAGE SHOCK PROTEIN C"/>
    <property type="match status" value="1"/>
</dbReference>
<reference evidence="10" key="1">
    <citation type="submission" date="2018-05" db="EMBL/GenBank/DDBJ databases">
        <title>Genome Sequencing of selected type strains of the family Eggerthellaceae.</title>
        <authorList>
            <person name="Danylec N."/>
            <person name="Stoll D.A."/>
            <person name="Doetsch A."/>
            <person name="Huch M."/>
        </authorList>
    </citation>
    <scope>NUCLEOTIDE SEQUENCE [LARGE SCALE GENOMIC DNA]</scope>
    <source>
        <strain evidence="10">DSM 16106</strain>
    </source>
</reference>
<sequence>MTQERQLYRSRDALIAGVCAGVADYFSVDPLVVRILAAAFTLASGGLLGLAYLAMWIVVPKAPKIVKPLEVKPQSVHSDTYGTVDFSSRHGSAGQGPSWSNTPTRTAGWRYSTPSYTGAAHVPPEPPAAAPLKRVPQPVVHHPVDPPKEASEASVRAALWLGSFLLFAGIVAMAVTFVRDIAWWQYAPLFFVILGIVGMVVPGTPGRRMRKFVEGLVCFCIGSMVLTMSLGIVAWESIVPMLVYLWPLLLMTLAFAVFSATLKSPMMNLLAGACFAVFCTAGVLWYSIPGPTTEIVFTAPYGREYHVQMLLKEREFDLLNGDVLEWSIRL</sequence>
<feature type="transmembrane region" description="Helical" evidence="7">
    <location>
        <begin position="269"/>
        <end position="288"/>
    </location>
</feature>
<evidence type="ECO:0000256" key="1">
    <source>
        <dbReference type="ARBA" id="ARBA00004162"/>
    </source>
</evidence>
<feature type="transmembrane region" description="Helical" evidence="7">
    <location>
        <begin position="213"/>
        <end position="235"/>
    </location>
</feature>
<gene>
    <name evidence="9" type="ORF">DMP08_10220</name>
</gene>
<feature type="transmembrane region" description="Helical" evidence="7">
    <location>
        <begin position="157"/>
        <end position="177"/>
    </location>
</feature>
<dbReference type="Proteomes" id="UP000278632">
    <property type="component" value="Unassembled WGS sequence"/>
</dbReference>
<evidence type="ECO:0000256" key="6">
    <source>
        <dbReference type="SAM" id="MobiDB-lite"/>
    </source>
</evidence>